<evidence type="ECO:0000313" key="3">
    <source>
        <dbReference type="Proteomes" id="UP000607197"/>
    </source>
</evidence>
<dbReference type="RefSeq" id="WP_188976211.1">
    <property type="nucleotide sequence ID" value="NZ_BMPG01000001.1"/>
</dbReference>
<reference evidence="2" key="2">
    <citation type="submission" date="2020-09" db="EMBL/GenBank/DDBJ databases">
        <authorList>
            <person name="Sun Q."/>
            <person name="Ohkuma M."/>
        </authorList>
    </citation>
    <scope>NUCLEOTIDE SEQUENCE</scope>
    <source>
        <strain evidence="2">JCM 19596</strain>
    </source>
</reference>
<evidence type="ECO:0000313" key="2">
    <source>
        <dbReference type="EMBL" id="GGL52765.1"/>
    </source>
</evidence>
<dbReference type="Proteomes" id="UP000607197">
    <property type="component" value="Unassembled WGS sequence"/>
</dbReference>
<keyword evidence="3" id="KW-1185">Reference proteome</keyword>
<dbReference type="Pfam" id="PF24381">
    <property type="entry name" value="DUF7537"/>
    <property type="match status" value="1"/>
</dbReference>
<dbReference type="EMBL" id="BMPG01000001">
    <property type="protein sequence ID" value="GGL52765.1"/>
    <property type="molecule type" value="Genomic_DNA"/>
</dbReference>
<feature type="region of interest" description="Disordered" evidence="1">
    <location>
        <begin position="224"/>
        <end position="245"/>
    </location>
</feature>
<organism evidence="2 3">
    <name type="scientific">Halocalculus aciditolerans</name>
    <dbReference type="NCBI Taxonomy" id="1383812"/>
    <lineage>
        <taxon>Archaea</taxon>
        <taxon>Methanobacteriati</taxon>
        <taxon>Methanobacteriota</taxon>
        <taxon>Stenosarchaea group</taxon>
        <taxon>Halobacteria</taxon>
        <taxon>Halobacteriales</taxon>
        <taxon>Halobacteriaceae</taxon>
        <taxon>Halocalculus</taxon>
    </lineage>
</organism>
<proteinExistence type="predicted"/>
<gene>
    <name evidence="2" type="ORF">GCM10009039_08760</name>
</gene>
<reference evidence="2" key="1">
    <citation type="journal article" date="2014" name="Int. J. Syst. Evol. Microbiol.">
        <title>Complete genome sequence of Corynebacterium casei LMG S-19264T (=DSM 44701T), isolated from a smear-ripened cheese.</title>
        <authorList>
            <consortium name="US DOE Joint Genome Institute (JGI-PGF)"/>
            <person name="Walter F."/>
            <person name="Albersmeier A."/>
            <person name="Kalinowski J."/>
            <person name="Ruckert C."/>
        </authorList>
    </citation>
    <scope>NUCLEOTIDE SEQUENCE</scope>
    <source>
        <strain evidence="2">JCM 19596</strain>
    </source>
</reference>
<name>A0A830FHC3_9EURY</name>
<comment type="caution">
    <text evidence="2">The sequence shown here is derived from an EMBL/GenBank/DDBJ whole genome shotgun (WGS) entry which is preliminary data.</text>
</comment>
<accession>A0A830FHC3</accession>
<sequence length="245" mass="26074">MRLRQFGPVLLVVLVVLAGCSGSGGQPYQTPLNSTQVEQSHTQALEESGSFTYRLTTNTSFGDEQASSSLSGGTTVKVDTESDALAVNTTTALGNLSVYQFGNGTAFLRLTMGDRTQYARGDDGRYNASQFTHLGLGNLTESVNFTHNGTATVEGDTVHEYVAHENQTLSALAGTNTTMGGSDANVTSTLRVYVRSDGLVKKYRYHVAYEGVGTMDVTGRYTDLGSTDVSPPPWLDDARANTTAS</sequence>
<evidence type="ECO:0000256" key="1">
    <source>
        <dbReference type="SAM" id="MobiDB-lite"/>
    </source>
</evidence>
<protein>
    <recommendedName>
        <fullName evidence="4">Lipoprotein</fullName>
    </recommendedName>
</protein>
<dbReference type="AlphaFoldDB" id="A0A830FHC3"/>
<dbReference type="PROSITE" id="PS51257">
    <property type="entry name" value="PROKAR_LIPOPROTEIN"/>
    <property type="match status" value="1"/>
</dbReference>
<evidence type="ECO:0008006" key="4">
    <source>
        <dbReference type="Google" id="ProtNLM"/>
    </source>
</evidence>
<dbReference type="OrthoDB" id="265776at2157"/>
<dbReference type="InterPro" id="IPR055959">
    <property type="entry name" value="DUF7537"/>
</dbReference>